<dbReference type="PANTHER" id="PTHR47150">
    <property type="entry name" value="OS12G0169200 PROTEIN"/>
    <property type="match status" value="1"/>
</dbReference>
<evidence type="ECO:0000313" key="1">
    <source>
        <dbReference type="EnsemblPlants" id="AET6Gv20965700.1"/>
    </source>
</evidence>
<organism evidence="1 2">
    <name type="scientific">Aegilops tauschii subsp. strangulata</name>
    <name type="common">Goatgrass</name>
    <dbReference type="NCBI Taxonomy" id="200361"/>
    <lineage>
        <taxon>Eukaryota</taxon>
        <taxon>Viridiplantae</taxon>
        <taxon>Streptophyta</taxon>
        <taxon>Embryophyta</taxon>
        <taxon>Tracheophyta</taxon>
        <taxon>Spermatophyta</taxon>
        <taxon>Magnoliopsida</taxon>
        <taxon>Liliopsida</taxon>
        <taxon>Poales</taxon>
        <taxon>Poaceae</taxon>
        <taxon>BOP clade</taxon>
        <taxon>Pooideae</taxon>
        <taxon>Triticodae</taxon>
        <taxon>Triticeae</taxon>
        <taxon>Triticinae</taxon>
        <taxon>Aegilops</taxon>
    </lineage>
</organism>
<dbReference type="STRING" id="200361.A0A453Q3L7"/>
<dbReference type="Pfam" id="PF04827">
    <property type="entry name" value="Plant_tran"/>
    <property type="match status" value="1"/>
</dbReference>
<reference evidence="1" key="4">
    <citation type="submission" date="2019-03" db="UniProtKB">
        <authorList>
            <consortium name="EnsemblPlants"/>
        </authorList>
    </citation>
    <scope>IDENTIFICATION</scope>
</reference>
<dbReference type="Gramene" id="AET6Gv20965700.1">
    <property type="protein sequence ID" value="AET6Gv20965700.1"/>
    <property type="gene ID" value="AET6Gv20965700"/>
</dbReference>
<name>A0A453Q3L7_AEGTS</name>
<evidence type="ECO:0000313" key="2">
    <source>
        <dbReference type="Proteomes" id="UP000015105"/>
    </source>
</evidence>
<reference evidence="1" key="5">
    <citation type="journal article" date="2021" name="G3 (Bethesda)">
        <title>Aegilops tauschii genome assembly Aet v5.0 features greater sequence contiguity and improved annotation.</title>
        <authorList>
            <person name="Wang L."/>
            <person name="Zhu T."/>
            <person name="Rodriguez J.C."/>
            <person name="Deal K.R."/>
            <person name="Dubcovsky J."/>
            <person name="McGuire P.E."/>
            <person name="Lux T."/>
            <person name="Spannagl M."/>
            <person name="Mayer K.F.X."/>
            <person name="Baldrich P."/>
            <person name="Meyers B.C."/>
            <person name="Huo N."/>
            <person name="Gu Y.Q."/>
            <person name="Zhou H."/>
            <person name="Devos K.M."/>
            <person name="Bennetzen J.L."/>
            <person name="Unver T."/>
            <person name="Budak H."/>
            <person name="Gulick P.J."/>
            <person name="Galiba G."/>
            <person name="Kalapos B."/>
            <person name="Nelson D.R."/>
            <person name="Li P."/>
            <person name="You F.M."/>
            <person name="Luo M.C."/>
            <person name="Dvorak J."/>
        </authorList>
    </citation>
    <scope>NUCLEOTIDE SEQUENCE [LARGE SCALE GENOMIC DNA]</scope>
    <source>
        <strain evidence="1">cv. AL8/78</strain>
    </source>
</reference>
<accession>A0A453Q3L7</accession>
<keyword evidence="2" id="KW-1185">Reference proteome</keyword>
<dbReference type="PANTHER" id="PTHR47150:SF6">
    <property type="entry name" value="OS01G0872900 PROTEIN"/>
    <property type="match status" value="1"/>
</dbReference>
<proteinExistence type="predicted"/>
<protein>
    <submittedName>
        <fullName evidence="1">Uncharacterized protein</fullName>
    </submittedName>
</protein>
<dbReference type="AlphaFoldDB" id="A0A453Q3L7"/>
<dbReference type="Gramene" id="AET6Gv20965700.2">
    <property type="protein sequence ID" value="AET6Gv20965700.2"/>
    <property type="gene ID" value="AET6Gv20965700"/>
</dbReference>
<dbReference type="InterPro" id="IPR006912">
    <property type="entry name" value="Harbinger_derived_prot"/>
</dbReference>
<reference evidence="1" key="3">
    <citation type="journal article" date="2017" name="Nature">
        <title>Genome sequence of the progenitor of the wheat D genome Aegilops tauschii.</title>
        <authorList>
            <person name="Luo M.C."/>
            <person name="Gu Y.Q."/>
            <person name="Puiu D."/>
            <person name="Wang H."/>
            <person name="Twardziok S.O."/>
            <person name="Deal K.R."/>
            <person name="Huo N."/>
            <person name="Zhu T."/>
            <person name="Wang L."/>
            <person name="Wang Y."/>
            <person name="McGuire P.E."/>
            <person name="Liu S."/>
            <person name="Long H."/>
            <person name="Ramasamy R.K."/>
            <person name="Rodriguez J.C."/>
            <person name="Van S.L."/>
            <person name="Yuan L."/>
            <person name="Wang Z."/>
            <person name="Xia Z."/>
            <person name="Xiao L."/>
            <person name="Anderson O.D."/>
            <person name="Ouyang S."/>
            <person name="Liang Y."/>
            <person name="Zimin A.V."/>
            <person name="Pertea G."/>
            <person name="Qi P."/>
            <person name="Bennetzen J.L."/>
            <person name="Dai X."/>
            <person name="Dawson M.W."/>
            <person name="Muller H.G."/>
            <person name="Kugler K."/>
            <person name="Rivarola-Duarte L."/>
            <person name="Spannagl M."/>
            <person name="Mayer K.F.X."/>
            <person name="Lu F.H."/>
            <person name="Bevan M.W."/>
            <person name="Leroy P."/>
            <person name="Li P."/>
            <person name="You F.M."/>
            <person name="Sun Q."/>
            <person name="Liu Z."/>
            <person name="Lyons E."/>
            <person name="Wicker T."/>
            <person name="Salzberg S.L."/>
            <person name="Devos K.M."/>
            <person name="Dvorak J."/>
        </authorList>
    </citation>
    <scope>NUCLEOTIDE SEQUENCE [LARGE SCALE GENOMIC DNA]</scope>
    <source>
        <strain evidence="1">cv. AL8/78</strain>
    </source>
</reference>
<sequence length="155" mass="17467">MRRPLFLRIVNALGDWSPHFTTRKDALNREGLSPLQKCTAAIRQLAYGTPADSLDEYLKISKTTAIDCLKNFVQRVIDTYDVEYLRSPNTEDTKCLLRIGEGCGFPGMLGSLDCKHRRWEKCPIAWKGQFTPGDKGWPSLILEAVASQDSLHHSS</sequence>
<reference evidence="2" key="1">
    <citation type="journal article" date="2014" name="Science">
        <title>Ancient hybridizations among the ancestral genomes of bread wheat.</title>
        <authorList>
            <consortium name="International Wheat Genome Sequencing Consortium,"/>
            <person name="Marcussen T."/>
            <person name="Sandve S.R."/>
            <person name="Heier L."/>
            <person name="Spannagl M."/>
            <person name="Pfeifer M."/>
            <person name="Jakobsen K.S."/>
            <person name="Wulff B.B."/>
            <person name="Steuernagel B."/>
            <person name="Mayer K.F."/>
            <person name="Olsen O.A."/>
        </authorList>
    </citation>
    <scope>NUCLEOTIDE SEQUENCE [LARGE SCALE GENOMIC DNA]</scope>
    <source>
        <strain evidence="2">cv. AL8/78</strain>
    </source>
</reference>
<dbReference type="EnsemblPlants" id="AET6Gv20965700.1">
    <property type="protein sequence ID" value="AET6Gv20965700.1"/>
    <property type="gene ID" value="AET6Gv20965700"/>
</dbReference>
<dbReference type="Proteomes" id="UP000015105">
    <property type="component" value="Chromosome 6D"/>
</dbReference>
<dbReference type="EnsemblPlants" id="AET6Gv20965700.2">
    <property type="protein sequence ID" value="AET6Gv20965700.2"/>
    <property type="gene ID" value="AET6Gv20965700"/>
</dbReference>
<reference evidence="2" key="2">
    <citation type="journal article" date="2017" name="Nat. Plants">
        <title>The Aegilops tauschii genome reveals multiple impacts of transposons.</title>
        <authorList>
            <person name="Zhao G."/>
            <person name="Zou C."/>
            <person name="Li K."/>
            <person name="Wang K."/>
            <person name="Li T."/>
            <person name="Gao L."/>
            <person name="Zhang X."/>
            <person name="Wang H."/>
            <person name="Yang Z."/>
            <person name="Liu X."/>
            <person name="Jiang W."/>
            <person name="Mao L."/>
            <person name="Kong X."/>
            <person name="Jiao Y."/>
            <person name="Jia J."/>
        </authorList>
    </citation>
    <scope>NUCLEOTIDE SEQUENCE [LARGE SCALE GENOMIC DNA]</scope>
    <source>
        <strain evidence="2">cv. AL8/78</strain>
    </source>
</reference>